<name>A0A429XDJ9_SIMTE</name>
<reference evidence="7 8" key="1">
    <citation type="submission" date="2018-12" db="EMBL/GenBank/DDBJ databases">
        <authorList>
            <person name="Sun L."/>
            <person name="Chen Z."/>
        </authorList>
    </citation>
    <scope>NUCLEOTIDE SEQUENCE [LARGE SCALE GENOMIC DNA]</scope>
    <source>
        <strain evidence="7 8">LMG 29736</strain>
    </source>
</reference>
<organism evidence="7 8">
    <name type="scientific">Siminovitchia terrae</name>
    <name type="common">Bacillus terrae</name>
    <dbReference type="NCBI Taxonomy" id="1914933"/>
    <lineage>
        <taxon>Bacteria</taxon>
        <taxon>Bacillati</taxon>
        <taxon>Bacillota</taxon>
        <taxon>Bacilli</taxon>
        <taxon>Bacillales</taxon>
        <taxon>Bacillaceae</taxon>
        <taxon>Siminovitchia</taxon>
    </lineage>
</organism>
<feature type="domain" description="Metallo-beta-lactamase" evidence="5">
    <location>
        <begin position="12"/>
        <end position="191"/>
    </location>
</feature>
<dbReference type="Proteomes" id="UP000680670">
    <property type="component" value="Unassembled WGS sequence"/>
</dbReference>
<dbReference type="SMART" id="SM00849">
    <property type="entry name" value="Lactamase_B"/>
    <property type="match status" value="1"/>
</dbReference>
<evidence type="ECO:0000313" key="7">
    <source>
        <dbReference type="EMBL" id="RST61439.1"/>
    </source>
</evidence>
<dbReference type="RefSeq" id="WP_120114973.1">
    <property type="nucleotide sequence ID" value="NZ_BORJ01000005.1"/>
</dbReference>
<protein>
    <submittedName>
        <fullName evidence="6">Hydroxyacylglutathione hydrolase</fullName>
    </submittedName>
    <submittedName>
        <fullName evidence="7">MBL fold metallo-hydrolase</fullName>
    </submittedName>
</protein>
<dbReference type="Proteomes" id="UP000287296">
    <property type="component" value="Unassembled WGS sequence"/>
</dbReference>
<dbReference type="OrthoDB" id="9802248at2"/>
<dbReference type="InterPro" id="IPR051453">
    <property type="entry name" value="MBL_Glyoxalase_II"/>
</dbReference>
<evidence type="ECO:0000313" key="9">
    <source>
        <dbReference type="Proteomes" id="UP000680670"/>
    </source>
</evidence>
<dbReference type="AlphaFoldDB" id="A0A429XDJ9"/>
<evidence type="ECO:0000256" key="2">
    <source>
        <dbReference type="ARBA" id="ARBA00022723"/>
    </source>
</evidence>
<keyword evidence="3 7" id="KW-0378">Hydrolase</keyword>
<dbReference type="SUPFAM" id="SSF56281">
    <property type="entry name" value="Metallo-hydrolase/oxidoreductase"/>
    <property type="match status" value="1"/>
</dbReference>
<sequence length="207" mass="23043">MEWKQIPLGPLQTNCYLLYDEAKQCIVIDPGANGEALIEYIEQERLKPLAICLTHAHFDHIGAVEDVRNHWNIPVYIHENEQEWLLNPSLNGSARHPMEPIAGKPADHFFQEEGTLTIGPFTMQILETPGHSPGSVSYYLKEIETVFSGDALFNGGIGRTDLLGGDHATLIDSIYHKLLSLPDQTVVLPGHGFSTTVENEKTSNPYL</sequence>
<dbReference type="GO" id="GO:0046872">
    <property type="term" value="F:metal ion binding"/>
    <property type="evidence" value="ECO:0007669"/>
    <property type="project" value="UniProtKB-KW"/>
</dbReference>
<dbReference type="GO" id="GO:0016787">
    <property type="term" value="F:hydrolase activity"/>
    <property type="evidence" value="ECO:0007669"/>
    <property type="project" value="UniProtKB-KW"/>
</dbReference>
<dbReference type="PANTHER" id="PTHR46233">
    <property type="entry name" value="HYDROXYACYLGLUTATHIONE HYDROLASE GLOC"/>
    <property type="match status" value="1"/>
</dbReference>
<evidence type="ECO:0000259" key="5">
    <source>
        <dbReference type="SMART" id="SM00849"/>
    </source>
</evidence>
<dbReference type="EMBL" id="QYTW02000001">
    <property type="protein sequence ID" value="RST61439.1"/>
    <property type="molecule type" value="Genomic_DNA"/>
</dbReference>
<evidence type="ECO:0000256" key="4">
    <source>
        <dbReference type="ARBA" id="ARBA00022833"/>
    </source>
</evidence>
<evidence type="ECO:0000256" key="3">
    <source>
        <dbReference type="ARBA" id="ARBA00022801"/>
    </source>
</evidence>
<dbReference type="Pfam" id="PF00753">
    <property type="entry name" value="Lactamase_B"/>
    <property type="match status" value="1"/>
</dbReference>
<evidence type="ECO:0000256" key="1">
    <source>
        <dbReference type="ARBA" id="ARBA00001947"/>
    </source>
</evidence>
<keyword evidence="4" id="KW-0862">Zinc</keyword>
<proteinExistence type="predicted"/>
<comment type="cofactor">
    <cofactor evidence="1">
        <name>Zn(2+)</name>
        <dbReference type="ChEBI" id="CHEBI:29105"/>
    </cofactor>
</comment>
<dbReference type="CDD" id="cd06262">
    <property type="entry name" value="metallo-hydrolase-like_MBL-fold"/>
    <property type="match status" value="1"/>
</dbReference>
<dbReference type="InterPro" id="IPR036866">
    <property type="entry name" value="RibonucZ/Hydroxyglut_hydro"/>
</dbReference>
<evidence type="ECO:0000313" key="8">
    <source>
        <dbReference type="Proteomes" id="UP000287296"/>
    </source>
</evidence>
<dbReference type="Gene3D" id="3.60.15.10">
    <property type="entry name" value="Ribonuclease Z/Hydroxyacylglutathione hydrolase-like"/>
    <property type="match status" value="1"/>
</dbReference>
<evidence type="ECO:0000313" key="6">
    <source>
        <dbReference type="EMBL" id="GIN96365.1"/>
    </source>
</evidence>
<keyword evidence="2" id="KW-0479">Metal-binding</keyword>
<reference evidence="6 9" key="2">
    <citation type="submission" date="2021-03" db="EMBL/GenBank/DDBJ databases">
        <title>Antimicrobial resistance genes in bacteria isolated from Japanese honey, and their potential for conferring macrolide and lincosamide resistance in the American foulbrood pathogen Paenibacillus larvae.</title>
        <authorList>
            <person name="Okamoto M."/>
            <person name="Kumagai M."/>
            <person name="Kanamori H."/>
            <person name="Takamatsu D."/>
        </authorList>
    </citation>
    <scope>NUCLEOTIDE SEQUENCE [LARGE SCALE GENOMIC DNA]</scope>
    <source>
        <strain evidence="6 9">J6TS1</strain>
    </source>
</reference>
<dbReference type="EMBL" id="BORJ01000005">
    <property type="protein sequence ID" value="GIN96365.1"/>
    <property type="molecule type" value="Genomic_DNA"/>
</dbReference>
<dbReference type="InterPro" id="IPR001279">
    <property type="entry name" value="Metallo-B-lactamas"/>
</dbReference>
<dbReference type="PANTHER" id="PTHR46233:SF3">
    <property type="entry name" value="HYDROXYACYLGLUTATHIONE HYDROLASE GLOC"/>
    <property type="match status" value="1"/>
</dbReference>
<keyword evidence="9" id="KW-1185">Reference proteome</keyword>
<comment type="caution">
    <text evidence="7">The sequence shown here is derived from an EMBL/GenBank/DDBJ whole genome shotgun (WGS) entry which is preliminary data.</text>
</comment>
<gene>
    <name evidence="7" type="ORF">D5F11_000680</name>
    <name evidence="6" type="ORF">J6TS1_22350</name>
</gene>
<accession>A0A429XDJ9</accession>